<organism evidence="14 15">
    <name type="scientific">Candidatus Uhrbacteria bacterium RIFCSPLOWO2_02_FULL_49_11</name>
    <dbReference type="NCBI Taxonomy" id="1802409"/>
    <lineage>
        <taxon>Bacteria</taxon>
        <taxon>Candidatus Uhriibacteriota</taxon>
    </lineage>
</organism>
<sequence>MRILVTGGAGFIGAHLCVDLLQQGHEIVCLDNFVTGKKENLAELLRQKKFSLIVHDVCVPLPPEIGKVDLVYHLAAIASPWKYLEQKLVTLKTNIWGTYHALEYCRANKSAFVFSSTSEVYGDPEEHPQKEEYWGHVNPIGPRACYDEGKRVAESMVVNYQETHGVQCAIARIFNTFGPQMAFDDGRPVINFIVKALRSEPLPIHGDGQQTRSFCYVDDMVRGLQLMAEKGMSKGPINIGNPDERTILSIAELVRAKVNPKAAFTHIPRVENDPQRRCPDITKAKTLLGWEPRVSFEEGLMRTIEWVNKVVQE</sequence>
<dbReference type="GO" id="GO:0070403">
    <property type="term" value="F:NAD+ binding"/>
    <property type="evidence" value="ECO:0007669"/>
    <property type="project" value="InterPro"/>
</dbReference>
<evidence type="ECO:0000256" key="3">
    <source>
        <dbReference type="ARBA" id="ARBA00022692"/>
    </source>
</evidence>
<protein>
    <submittedName>
        <fullName evidence="14">NAD-dependent dehydratase</fullName>
    </submittedName>
</protein>
<evidence type="ECO:0000259" key="13">
    <source>
        <dbReference type="Pfam" id="PF01370"/>
    </source>
</evidence>
<dbReference type="FunFam" id="3.40.50.720:FF:000065">
    <property type="entry name" value="UDP-glucuronic acid decarboxylase 1"/>
    <property type="match status" value="1"/>
</dbReference>
<keyword evidence="11" id="KW-0456">Lyase</keyword>
<evidence type="ECO:0000256" key="2">
    <source>
        <dbReference type="ARBA" id="ARBA00004323"/>
    </source>
</evidence>
<dbReference type="Pfam" id="PF01370">
    <property type="entry name" value="Epimerase"/>
    <property type="match status" value="1"/>
</dbReference>
<dbReference type="PANTHER" id="PTHR43078">
    <property type="entry name" value="UDP-GLUCURONIC ACID DECARBOXYLASE-RELATED"/>
    <property type="match status" value="1"/>
</dbReference>
<keyword evidence="3" id="KW-0812">Transmembrane</keyword>
<keyword evidence="8" id="KW-0333">Golgi apparatus</keyword>
<dbReference type="GO" id="GO:0033320">
    <property type="term" value="P:UDP-D-xylose biosynthetic process"/>
    <property type="evidence" value="ECO:0007669"/>
    <property type="project" value="UniProtKB-UniPathway"/>
</dbReference>
<evidence type="ECO:0000256" key="8">
    <source>
        <dbReference type="ARBA" id="ARBA00023034"/>
    </source>
</evidence>
<name>A0A1F7VEI7_9BACT</name>
<dbReference type="AlphaFoldDB" id="A0A1F7VEI7"/>
<evidence type="ECO:0000256" key="7">
    <source>
        <dbReference type="ARBA" id="ARBA00023027"/>
    </source>
</evidence>
<reference evidence="14 15" key="1">
    <citation type="journal article" date="2016" name="Nat. Commun.">
        <title>Thousands of microbial genomes shed light on interconnected biogeochemical processes in an aquifer system.</title>
        <authorList>
            <person name="Anantharaman K."/>
            <person name="Brown C.T."/>
            <person name="Hug L.A."/>
            <person name="Sharon I."/>
            <person name="Castelle C.J."/>
            <person name="Probst A.J."/>
            <person name="Thomas B.C."/>
            <person name="Singh A."/>
            <person name="Wilkins M.J."/>
            <person name="Karaoz U."/>
            <person name="Brodie E.L."/>
            <person name="Williams K.H."/>
            <person name="Hubbard S.S."/>
            <person name="Banfield J.F."/>
        </authorList>
    </citation>
    <scope>NUCLEOTIDE SEQUENCE [LARGE SCALE GENOMIC DNA]</scope>
</reference>
<dbReference type="SUPFAM" id="SSF51735">
    <property type="entry name" value="NAD(P)-binding Rossmann-fold domains"/>
    <property type="match status" value="1"/>
</dbReference>
<dbReference type="PANTHER" id="PTHR43078:SF6">
    <property type="entry name" value="UDP-GLUCURONIC ACID DECARBOXYLASE 1"/>
    <property type="match status" value="1"/>
</dbReference>
<dbReference type="Gene3D" id="3.40.50.720">
    <property type="entry name" value="NAD(P)-binding Rossmann-like Domain"/>
    <property type="match status" value="1"/>
</dbReference>
<evidence type="ECO:0000256" key="4">
    <source>
        <dbReference type="ARBA" id="ARBA00022793"/>
    </source>
</evidence>
<dbReference type="Proteomes" id="UP000178264">
    <property type="component" value="Unassembled WGS sequence"/>
</dbReference>
<dbReference type="GO" id="GO:0042732">
    <property type="term" value="P:D-xylose metabolic process"/>
    <property type="evidence" value="ECO:0007669"/>
    <property type="project" value="InterPro"/>
</dbReference>
<dbReference type="GO" id="GO:0005737">
    <property type="term" value="C:cytoplasm"/>
    <property type="evidence" value="ECO:0007669"/>
    <property type="project" value="TreeGrafter"/>
</dbReference>
<dbReference type="InterPro" id="IPR044516">
    <property type="entry name" value="UXS-like"/>
</dbReference>
<dbReference type="InterPro" id="IPR036291">
    <property type="entry name" value="NAD(P)-bd_dom_sf"/>
</dbReference>
<keyword evidence="10" id="KW-0325">Glycoprotein</keyword>
<feature type="domain" description="NAD-dependent epimerase/dehydratase" evidence="13">
    <location>
        <begin position="3"/>
        <end position="240"/>
    </location>
</feature>
<dbReference type="InterPro" id="IPR001509">
    <property type="entry name" value="Epimerase_deHydtase"/>
</dbReference>
<dbReference type="GO" id="GO:0048040">
    <property type="term" value="F:UDP-glucuronate decarboxylase activity"/>
    <property type="evidence" value="ECO:0007669"/>
    <property type="project" value="TreeGrafter"/>
</dbReference>
<accession>A0A1F7VEI7</accession>
<keyword evidence="4" id="KW-0210">Decarboxylase</keyword>
<comment type="subcellular location">
    <subcellularLocation>
        <location evidence="2">Golgi apparatus membrane</location>
        <topology evidence="2">Single-pass type II membrane protein</topology>
    </subcellularLocation>
    <subcellularLocation>
        <location evidence="12">Golgi apparatus</location>
        <location evidence="12">Golgi stack membrane</location>
    </subcellularLocation>
</comment>
<gene>
    <name evidence="14" type="ORF">A3I42_00750</name>
</gene>
<keyword evidence="6" id="KW-1133">Transmembrane helix</keyword>
<comment type="caution">
    <text evidence="14">The sequence shown here is derived from an EMBL/GenBank/DDBJ whole genome shotgun (WGS) entry which is preliminary data.</text>
</comment>
<evidence type="ECO:0000313" key="14">
    <source>
        <dbReference type="EMBL" id="OGL88950.1"/>
    </source>
</evidence>
<evidence type="ECO:0000256" key="5">
    <source>
        <dbReference type="ARBA" id="ARBA00022968"/>
    </source>
</evidence>
<dbReference type="CDD" id="cd05230">
    <property type="entry name" value="UGD_SDR_e"/>
    <property type="match status" value="1"/>
</dbReference>
<evidence type="ECO:0000256" key="6">
    <source>
        <dbReference type="ARBA" id="ARBA00022989"/>
    </source>
</evidence>
<evidence type="ECO:0000256" key="9">
    <source>
        <dbReference type="ARBA" id="ARBA00023136"/>
    </source>
</evidence>
<dbReference type="EMBL" id="MGER01000005">
    <property type="protein sequence ID" value="OGL88950.1"/>
    <property type="molecule type" value="Genomic_DNA"/>
</dbReference>
<dbReference type="UniPathway" id="UPA00796">
    <property type="reaction ID" value="UER00771"/>
</dbReference>
<keyword evidence="9" id="KW-0472">Membrane</keyword>
<evidence type="ECO:0000256" key="12">
    <source>
        <dbReference type="ARBA" id="ARBA00037859"/>
    </source>
</evidence>
<evidence type="ECO:0000313" key="15">
    <source>
        <dbReference type="Proteomes" id="UP000178264"/>
    </source>
</evidence>
<keyword evidence="7" id="KW-0520">NAD</keyword>
<evidence type="ECO:0000256" key="1">
    <source>
        <dbReference type="ARBA" id="ARBA00001911"/>
    </source>
</evidence>
<comment type="cofactor">
    <cofactor evidence="1">
        <name>NAD(+)</name>
        <dbReference type="ChEBI" id="CHEBI:57540"/>
    </cofactor>
</comment>
<evidence type="ECO:0000256" key="10">
    <source>
        <dbReference type="ARBA" id="ARBA00023180"/>
    </source>
</evidence>
<keyword evidence="5" id="KW-0735">Signal-anchor</keyword>
<evidence type="ECO:0000256" key="11">
    <source>
        <dbReference type="ARBA" id="ARBA00023239"/>
    </source>
</evidence>
<proteinExistence type="predicted"/>